<evidence type="ECO:0000313" key="1">
    <source>
        <dbReference type="EMBL" id="TEB20914.1"/>
    </source>
</evidence>
<protein>
    <submittedName>
        <fullName evidence="1">Uncharacterized protein</fullName>
    </submittedName>
</protein>
<reference evidence="1 2" key="1">
    <citation type="journal article" date="2019" name="Nat. Ecol. Evol.">
        <title>Megaphylogeny resolves global patterns of mushroom evolution.</title>
        <authorList>
            <person name="Varga T."/>
            <person name="Krizsan K."/>
            <person name="Foldi C."/>
            <person name="Dima B."/>
            <person name="Sanchez-Garcia M."/>
            <person name="Sanchez-Ramirez S."/>
            <person name="Szollosi G.J."/>
            <person name="Szarkandi J.G."/>
            <person name="Papp V."/>
            <person name="Albert L."/>
            <person name="Andreopoulos W."/>
            <person name="Angelini C."/>
            <person name="Antonin V."/>
            <person name="Barry K.W."/>
            <person name="Bougher N.L."/>
            <person name="Buchanan P."/>
            <person name="Buyck B."/>
            <person name="Bense V."/>
            <person name="Catcheside P."/>
            <person name="Chovatia M."/>
            <person name="Cooper J."/>
            <person name="Damon W."/>
            <person name="Desjardin D."/>
            <person name="Finy P."/>
            <person name="Geml J."/>
            <person name="Haridas S."/>
            <person name="Hughes K."/>
            <person name="Justo A."/>
            <person name="Karasinski D."/>
            <person name="Kautmanova I."/>
            <person name="Kiss B."/>
            <person name="Kocsube S."/>
            <person name="Kotiranta H."/>
            <person name="LaButti K.M."/>
            <person name="Lechner B.E."/>
            <person name="Liimatainen K."/>
            <person name="Lipzen A."/>
            <person name="Lukacs Z."/>
            <person name="Mihaltcheva S."/>
            <person name="Morgado L.N."/>
            <person name="Niskanen T."/>
            <person name="Noordeloos M.E."/>
            <person name="Ohm R.A."/>
            <person name="Ortiz-Santana B."/>
            <person name="Ovrebo C."/>
            <person name="Racz N."/>
            <person name="Riley R."/>
            <person name="Savchenko A."/>
            <person name="Shiryaev A."/>
            <person name="Soop K."/>
            <person name="Spirin V."/>
            <person name="Szebenyi C."/>
            <person name="Tomsovsky M."/>
            <person name="Tulloss R.E."/>
            <person name="Uehling J."/>
            <person name="Grigoriev I.V."/>
            <person name="Vagvolgyi C."/>
            <person name="Papp T."/>
            <person name="Martin F.M."/>
            <person name="Miettinen O."/>
            <person name="Hibbett D.S."/>
            <person name="Nagy L.G."/>
        </authorList>
    </citation>
    <scope>NUCLEOTIDE SEQUENCE [LARGE SCALE GENOMIC DNA]</scope>
    <source>
        <strain evidence="1 2">FP101781</strain>
    </source>
</reference>
<gene>
    <name evidence="1" type="ORF">FA13DRAFT_1800582</name>
</gene>
<name>A0A4Y7SGN9_COPMI</name>
<accession>A0A4Y7SGN9</accession>
<evidence type="ECO:0000313" key="2">
    <source>
        <dbReference type="Proteomes" id="UP000298030"/>
    </source>
</evidence>
<comment type="caution">
    <text evidence="1">The sequence shown here is derived from an EMBL/GenBank/DDBJ whole genome shotgun (WGS) entry which is preliminary data.</text>
</comment>
<proteinExistence type="predicted"/>
<organism evidence="1 2">
    <name type="scientific">Coprinellus micaceus</name>
    <name type="common">Glistening ink-cap mushroom</name>
    <name type="synonym">Coprinus micaceus</name>
    <dbReference type="NCBI Taxonomy" id="71717"/>
    <lineage>
        <taxon>Eukaryota</taxon>
        <taxon>Fungi</taxon>
        <taxon>Dikarya</taxon>
        <taxon>Basidiomycota</taxon>
        <taxon>Agaricomycotina</taxon>
        <taxon>Agaricomycetes</taxon>
        <taxon>Agaricomycetidae</taxon>
        <taxon>Agaricales</taxon>
        <taxon>Agaricineae</taxon>
        <taxon>Psathyrellaceae</taxon>
        <taxon>Coprinellus</taxon>
    </lineage>
</organism>
<dbReference type="Proteomes" id="UP000298030">
    <property type="component" value="Unassembled WGS sequence"/>
</dbReference>
<keyword evidence="2" id="KW-1185">Reference proteome</keyword>
<dbReference type="AlphaFoldDB" id="A0A4Y7SGN9"/>
<dbReference type="EMBL" id="QPFP01000129">
    <property type="protein sequence ID" value="TEB20914.1"/>
    <property type="molecule type" value="Genomic_DNA"/>
</dbReference>
<sequence length="123" mass="12831">MSMVVSASPRPAVCAVTPVQPLPDDAIPLTPSSTPGLPRYIYASDTAMSSPPPSIGCGRPPSAQHQNLAATRNRCSRPATLAASNVCSPPPGLTVLSSDPPRRFEIRNIQPCLGPKAVRFSVS</sequence>